<evidence type="ECO:0000313" key="3">
    <source>
        <dbReference type="Proteomes" id="UP000515928"/>
    </source>
</evidence>
<dbReference type="SUPFAM" id="SSF46785">
    <property type="entry name" value="Winged helix' DNA-binding domain"/>
    <property type="match status" value="1"/>
</dbReference>
<organism evidence="2 3">
    <name type="scientific">Erysipelothrix inopinata</name>
    <dbReference type="NCBI Taxonomy" id="225084"/>
    <lineage>
        <taxon>Bacteria</taxon>
        <taxon>Bacillati</taxon>
        <taxon>Bacillota</taxon>
        <taxon>Erysipelotrichia</taxon>
        <taxon>Erysipelotrichales</taxon>
        <taxon>Erysipelotrichaceae</taxon>
        <taxon>Erysipelothrix</taxon>
    </lineage>
</organism>
<dbReference type="KEGG" id="eio:H9L01_09830"/>
<evidence type="ECO:0000313" key="2">
    <source>
        <dbReference type="EMBL" id="QNN60650.1"/>
    </source>
</evidence>
<dbReference type="EMBL" id="CP060715">
    <property type="protein sequence ID" value="QNN60650.1"/>
    <property type="molecule type" value="Genomic_DNA"/>
</dbReference>
<sequence>MKLSARTRYGIAAMTYMHINDQDVTTLVNIADHLNISKIYLEQVFSSLKQANLVDAIKGPTGGYFLKSKECNMYNILNALEPSMFEKTPPSTDDDIINSALCTHLYTPLDEALKAELKEIKLKDIAEIIKTESGDNHMYYI</sequence>
<protein>
    <submittedName>
        <fullName evidence="2">Rrf2 family transcriptional regulator</fullName>
    </submittedName>
</protein>
<dbReference type="GO" id="GO:0003677">
    <property type="term" value="F:DNA binding"/>
    <property type="evidence" value="ECO:0007669"/>
    <property type="project" value="UniProtKB-KW"/>
</dbReference>
<dbReference type="PROSITE" id="PS51197">
    <property type="entry name" value="HTH_RRF2_2"/>
    <property type="match status" value="1"/>
</dbReference>
<dbReference type="GO" id="GO:0005829">
    <property type="term" value="C:cytosol"/>
    <property type="evidence" value="ECO:0007669"/>
    <property type="project" value="TreeGrafter"/>
</dbReference>
<dbReference type="InterPro" id="IPR036390">
    <property type="entry name" value="WH_DNA-bd_sf"/>
</dbReference>
<dbReference type="GO" id="GO:0003700">
    <property type="term" value="F:DNA-binding transcription factor activity"/>
    <property type="evidence" value="ECO:0007669"/>
    <property type="project" value="TreeGrafter"/>
</dbReference>
<dbReference type="RefSeq" id="WP_187533774.1">
    <property type="nucleotide sequence ID" value="NZ_CBCSHU010000005.1"/>
</dbReference>
<keyword evidence="1" id="KW-0238">DNA-binding</keyword>
<name>A0A7G9RYH5_9FIRM</name>
<accession>A0A7G9RYH5</accession>
<dbReference type="InterPro" id="IPR000944">
    <property type="entry name" value="Tscrpt_reg_Rrf2"/>
</dbReference>
<evidence type="ECO:0000256" key="1">
    <source>
        <dbReference type="ARBA" id="ARBA00023125"/>
    </source>
</evidence>
<dbReference type="PANTHER" id="PTHR33221">
    <property type="entry name" value="WINGED HELIX-TURN-HELIX TRANSCRIPTIONAL REGULATOR, RRF2 FAMILY"/>
    <property type="match status" value="1"/>
</dbReference>
<dbReference type="PANTHER" id="PTHR33221:SF5">
    <property type="entry name" value="HTH-TYPE TRANSCRIPTIONAL REGULATOR ISCR"/>
    <property type="match status" value="1"/>
</dbReference>
<dbReference type="Pfam" id="PF02082">
    <property type="entry name" value="Rrf2"/>
    <property type="match status" value="1"/>
</dbReference>
<dbReference type="InterPro" id="IPR036388">
    <property type="entry name" value="WH-like_DNA-bd_sf"/>
</dbReference>
<proteinExistence type="predicted"/>
<reference evidence="2 3" key="1">
    <citation type="submission" date="2020-08" db="EMBL/GenBank/DDBJ databases">
        <title>Genome sequence of Erysipelothrix inopinata DSM 15511T.</title>
        <authorList>
            <person name="Hyun D.-W."/>
            <person name="Bae J.-W."/>
        </authorList>
    </citation>
    <scope>NUCLEOTIDE SEQUENCE [LARGE SCALE GENOMIC DNA]</scope>
    <source>
        <strain evidence="2 3">DSM 15511</strain>
    </source>
</reference>
<dbReference type="NCBIfam" id="TIGR00738">
    <property type="entry name" value="rrf2_super"/>
    <property type="match status" value="1"/>
</dbReference>
<dbReference type="Proteomes" id="UP000515928">
    <property type="component" value="Chromosome"/>
</dbReference>
<dbReference type="AlphaFoldDB" id="A0A7G9RYH5"/>
<gene>
    <name evidence="2" type="ORF">H9L01_09830</name>
</gene>
<keyword evidence="3" id="KW-1185">Reference proteome</keyword>
<dbReference type="Gene3D" id="1.10.10.10">
    <property type="entry name" value="Winged helix-like DNA-binding domain superfamily/Winged helix DNA-binding domain"/>
    <property type="match status" value="1"/>
</dbReference>